<feature type="transmembrane region" description="Helical" evidence="2">
    <location>
        <begin position="219"/>
        <end position="236"/>
    </location>
</feature>
<feature type="transmembrane region" description="Helical" evidence="2">
    <location>
        <begin position="12"/>
        <end position="34"/>
    </location>
</feature>
<feature type="region of interest" description="Disordered" evidence="1">
    <location>
        <begin position="294"/>
        <end position="313"/>
    </location>
</feature>
<feature type="transmembrane region" description="Helical" evidence="2">
    <location>
        <begin position="242"/>
        <end position="260"/>
    </location>
</feature>
<proteinExistence type="predicted"/>
<dbReference type="RefSeq" id="WP_082865772.1">
    <property type="nucleotide sequence ID" value="NZ_CP017770.1"/>
</dbReference>
<evidence type="ECO:0000313" key="3">
    <source>
        <dbReference type="EMBL" id="OAB72432.1"/>
    </source>
</evidence>
<keyword evidence="2" id="KW-1133">Transmembrane helix</keyword>
<protein>
    <submittedName>
        <fullName evidence="3">Uncharacterized protein</fullName>
    </submittedName>
</protein>
<keyword evidence="2" id="KW-0472">Membrane</keyword>
<keyword evidence="4" id="KW-1185">Reference proteome</keyword>
<sequence>MSLMLQDITNAFSSSIEGTIAAGLAVILFVWMYIRTALQLRMAGKEQLERLQQSLLLYSRVTGPLGEMLEREETSLEDISHLIFLLEECKAAPLLTSDLHEQMNAYIKERDQPRLANLYKSWVREVNRRIKEQSTLLRKWDHRTWGFSFWLLLKPAFPFIAIASILMWVYQLTYTLSGLPTWDSSPWDIVNVWARLISCLIATASLYIVLMYTQRKPVHFIYTILYVFISIVALFHMLGLNWAIYILATQGILYLAGFSLNTQRSRKDRPYAGRDLVSEAIPSLTAEELNQLRSKAYDNDVPPLPSRSKGMNK</sequence>
<name>A0A167BTR2_9BACL</name>
<feature type="transmembrane region" description="Helical" evidence="2">
    <location>
        <begin position="147"/>
        <end position="172"/>
    </location>
</feature>
<organism evidence="3 4">
    <name type="scientific">Paenibacillus crassostreae</name>
    <dbReference type="NCBI Taxonomy" id="1763538"/>
    <lineage>
        <taxon>Bacteria</taxon>
        <taxon>Bacillati</taxon>
        <taxon>Bacillota</taxon>
        <taxon>Bacilli</taxon>
        <taxon>Bacillales</taxon>
        <taxon>Paenibacillaceae</taxon>
        <taxon>Paenibacillus</taxon>
    </lineage>
</organism>
<gene>
    <name evidence="3" type="ORF">PNBC_16155</name>
</gene>
<evidence type="ECO:0000256" key="1">
    <source>
        <dbReference type="SAM" id="MobiDB-lite"/>
    </source>
</evidence>
<dbReference type="EMBL" id="LSFN01000035">
    <property type="protein sequence ID" value="OAB72432.1"/>
    <property type="molecule type" value="Genomic_DNA"/>
</dbReference>
<reference evidence="3 4" key="1">
    <citation type="submission" date="2016-02" db="EMBL/GenBank/DDBJ databases">
        <title>Paenibacillus sp. LPB0068, isolated from Crassostrea gigas.</title>
        <authorList>
            <person name="Shin S.-K."/>
            <person name="Yi H."/>
        </authorList>
    </citation>
    <scope>NUCLEOTIDE SEQUENCE [LARGE SCALE GENOMIC DNA]</scope>
    <source>
        <strain evidence="3 4">LPB0068</strain>
    </source>
</reference>
<keyword evidence="2" id="KW-0812">Transmembrane</keyword>
<comment type="caution">
    <text evidence="3">The sequence shown here is derived from an EMBL/GenBank/DDBJ whole genome shotgun (WGS) entry which is preliminary data.</text>
</comment>
<feature type="transmembrane region" description="Helical" evidence="2">
    <location>
        <begin position="192"/>
        <end position="212"/>
    </location>
</feature>
<dbReference type="OrthoDB" id="2564821at2"/>
<evidence type="ECO:0000256" key="2">
    <source>
        <dbReference type="SAM" id="Phobius"/>
    </source>
</evidence>
<dbReference type="AlphaFoldDB" id="A0A167BTR2"/>
<accession>A0A167BTR2</accession>
<dbReference type="Proteomes" id="UP000077134">
    <property type="component" value="Unassembled WGS sequence"/>
</dbReference>
<evidence type="ECO:0000313" key="4">
    <source>
        <dbReference type="Proteomes" id="UP000077134"/>
    </source>
</evidence>